<dbReference type="AlphaFoldDB" id="A0A4Z0M1F6"/>
<organism evidence="2 3">
    <name type="scientific">Mangrovimicrobium sediminis</name>
    <dbReference type="NCBI Taxonomy" id="2562682"/>
    <lineage>
        <taxon>Bacteria</taxon>
        <taxon>Pseudomonadati</taxon>
        <taxon>Pseudomonadota</taxon>
        <taxon>Gammaproteobacteria</taxon>
        <taxon>Cellvibrionales</taxon>
        <taxon>Halieaceae</taxon>
        <taxon>Mangrovimicrobium</taxon>
    </lineage>
</organism>
<dbReference type="Proteomes" id="UP000298050">
    <property type="component" value="Unassembled WGS sequence"/>
</dbReference>
<keyword evidence="3" id="KW-1185">Reference proteome</keyword>
<dbReference type="PANTHER" id="PTHR36151:SF3">
    <property type="entry name" value="ER-BOUND OXYGENASE MPAB_MPAB'_RUBBER OXYGENASE CATALYTIC DOMAIN-CONTAINING PROTEIN"/>
    <property type="match status" value="1"/>
</dbReference>
<accession>A0A4Z0M1F6</accession>
<reference evidence="2 3" key="1">
    <citation type="submission" date="2019-04" db="EMBL/GenBank/DDBJ databases">
        <title>Taxonomy of novel Haliea sp. from mangrove soil of West Coast of India.</title>
        <authorList>
            <person name="Verma A."/>
            <person name="Kumar P."/>
            <person name="Krishnamurthi S."/>
        </authorList>
    </citation>
    <scope>NUCLEOTIDE SEQUENCE [LARGE SCALE GENOMIC DNA]</scope>
    <source>
        <strain evidence="2 3">SAOS-164</strain>
    </source>
</reference>
<feature type="domain" description="ER-bound oxygenase mpaB/mpaB'/Rubber oxygenase catalytic" evidence="1">
    <location>
        <begin position="23"/>
        <end position="245"/>
    </location>
</feature>
<evidence type="ECO:0000259" key="1">
    <source>
        <dbReference type="Pfam" id="PF09995"/>
    </source>
</evidence>
<dbReference type="GO" id="GO:0016491">
    <property type="term" value="F:oxidoreductase activity"/>
    <property type="evidence" value="ECO:0007669"/>
    <property type="project" value="InterPro"/>
</dbReference>
<dbReference type="InterPro" id="IPR018713">
    <property type="entry name" value="MPAB/Lcp_cat_dom"/>
</dbReference>
<proteinExistence type="predicted"/>
<evidence type="ECO:0000313" key="2">
    <source>
        <dbReference type="EMBL" id="TGD73371.1"/>
    </source>
</evidence>
<dbReference type="RefSeq" id="WP_135443472.1">
    <property type="nucleotide sequence ID" value="NZ_SRLE01000007.1"/>
</dbReference>
<dbReference type="EMBL" id="SRLE01000007">
    <property type="protein sequence ID" value="TGD73371.1"/>
    <property type="molecule type" value="Genomic_DNA"/>
</dbReference>
<dbReference type="OrthoDB" id="108890at2"/>
<comment type="caution">
    <text evidence="2">The sequence shown here is derived from an EMBL/GenBank/DDBJ whole genome shotgun (WGS) entry which is preliminary data.</text>
</comment>
<protein>
    <submittedName>
        <fullName evidence="2">DUF2236 domain-containing protein</fullName>
    </submittedName>
</protein>
<evidence type="ECO:0000313" key="3">
    <source>
        <dbReference type="Proteomes" id="UP000298050"/>
    </source>
</evidence>
<dbReference type="PANTHER" id="PTHR36151">
    <property type="entry name" value="BLR2777 PROTEIN"/>
    <property type="match status" value="1"/>
</dbReference>
<dbReference type="Pfam" id="PF09995">
    <property type="entry name" value="MPAB_Lcp_cat"/>
    <property type="match status" value="1"/>
</dbReference>
<sequence>MSHVDFGQPRGEPALLAPDSVSWRVFKNPVAMYIGGITAVLLEFAEPRVRSGVWDHTTFREDPLPRLKRTGLAAMVTVYAAHSVAEQMIAGVTRMHARVSGETPGGQAYEALDPELMNWVQATASFGFLQAYHQYVAPVSTTDRDRLYREAQPAARLYGAPAAPGSEAEQQALFQHMLPQLEAHPIVREFLEIIGSAGGLPLPLRPLGGLYLRAAVALLPAQIGSLLGLDDDYRLQSWQRRLVRASAAIADRPSFASQPAVQACERLGLPANYLFQRATPPVTR</sequence>
<name>A0A4Z0M1F6_9GAMM</name>
<gene>
    <name evidence="2" type="ORF">E4634_10075</name>
</gene>